<dbReference type="Gene3D" id="3.40.50.620">
    <property type="entry name" value="HUPs"/>
    <property type="match status" value="1"/>
</dbReference>
<dbReference type="GO" id="GO:0006420">
    <property type="term" value="P:arginyl-tRNA aminoacylation"/>
    <property type="evidence" value="ECO:0007669"/>
    <property type="project" value="UniProtKB-UniRule"/>
</dbReference>
<dbReference type="PRINTS" id="PR01038">
    <property type="entry name" value="TRNASYNTHARG"/>
</dbReference>
<dbReference type="InterPro" id="IPR005148">
    <property type="entry name" value="Arg-tRNA-synth_N"/>
</dbReference>
<dbReference type="SMART" id="SM00836">
    <property type="entry name" value="DALR_1"/>
    <property type="match status" value="1"/>
</dbReference>
<sequence>MEYYIQQWAQLLSKTLGEALSPEEIMTKIEIPKFTQHGDLAFPCFVLAKLLKQSPQSIAEQLAVSLNHKAFKKFEAKGPYINAFINRKEATKETINRILYEQEKYGSHTFGKGKTITFDLSSPNIAKPFSMGHLRSTVIGSAISHIAEKCGYQVIRINYIGDWGTQFGKLIAAYKRWGDEAAVKRDPIGELFKLYTRFHEEATLDPQLDQEGRFWFKELELGNPEAHALWEWFREESLAAFNRIYTLLNVTFDSMNGESFYNDKMEAVVTELQNKGLLEASEGAMVVRLEDQDLPPALIKKQDGATLYATRDLASALYRKQHYHFDLSLYVVGHEQTLHFNQVKSVLSKMGYSWADDMEHIPFGMILKDGKKMSTRKGKVVLLEQVLKEIIERADHSIKEKNPELEARRIIAEQVGVGAVIYHDLKHYRRNDVEFSLEEMLKFEGNTGPYLQYTHARGCSILRKAKVKPSVIEDGLEDDPSWELVKLLAWFPHTIEVAFEERDPSTVAKSLFKIAQAFNHYYAHTRILGGAESKAKLGLTRATILVIKEGLRLLGIQAPVEM</sequence>
<keyword evidence="5 8" id="KW-0648">Protein biosynthesis</keyword>
<evidence type="ECO:0000256" key="7">
    <source>
        <dbReference type="ARBA" id="ARBA00049339"/>
    </source>
</evidence>
<feature type="domain" description="DALR anticodon binding" evidence="10">
    <location>
        <begin position="451"/>
        <end position="562"/>
    </location>
</feature>
<name>A0A8J3EMI0_9BACL</name>
<keyword evidence="4 8" id="KW-0067">ATP-binding</keyword>
<dbReference type="Proteomes" id="UP000656813">
    <property type="component" value="Unassembled WGS sequence"/>
</dbReference>
<feature type="short sequence motif" description="'HIGH' region" evidence="8">
    <location>
        <begin position="123"/>
        <end position="133"/>
    </location>
</feature>
<evidence type="ECO:0000256" key="9">
    <source>
        <dbReference type="RuleBase" id="RU363038"/>
    </source>
</evidence>
<dbReference type="FunFam" id="3.40.50.620:FF:000116">
    <property type="entry name" value="Arginine--tRNA ligase"/>
    <property type="match status" value="1"/>
</dbReference>
<evidence type="ECO:0000256" key="3">
    <source>
        <dbReference type="ARBA" id="ARBA00022741"/>
    </source>
</evidence>
<dbReference type="InterPro" id="IPR035684">
    <property type="entry name" value="ArgRS_core"/>
</dbReference>
<keyword evidence="8" id="KW-0963">Cytoplasm</keyword>
<dbReference type="Gene3D" id="1.10.730.10">
    <property type="entry name" value="Isoleucyl-tRNA Synthetase, Domain 1"/>
    <property type="match status" value="1"/>
</dbReference>
<gene>
    <name evidence="12" type="primary">argS1</name>
    <name evidence="8" type="synonym">argS</name>
    <name evidence="12" type="ORF">GCM10007096_17600</name>
</gene>
<dbReference type="SMART" id="SM01016">
    <property type="entry name" value="Arg_tRNA_synt_N"/>
    <property type="match status" value="1"/>
</dbReference>
<dbReference type="CDD" id="cd07956">
    <property type="entry name" value="Anticodon_Ia_Arg"/>
    <property type="match status" value="1"/>
</dbReference>
<evidence type="ECO:0000259" key="10">
    <source>
        <dbReference type="SMART" id="SM00836"/>
    </source>
</evidence>
<comment type="caution">
    <text evidence="12">The sequence shown here is derived from an EMBL/GenBank/DDBJ whole genome shotgun (WGS) entry which is preliminary data.</text>
</comment>
<dbReference type="InterPro" id="IPR008909">
    <property type="entry name" value="DALR_anticod-bd"/>
</dbReference>
<dbReference type="Pfam" id="PF00750">
    <property type="entry name" value="tRNA-synt_1d"/>
    <property type="match status" value="1"/>
</dbReference>
<dbReference type="Pfam" id="PF05746">
    <property type="entry name" value="DALR_1"/>
    <property type="match status" value="1"/>
</dbReference>
<organism evidence="12 13">
    <name type="scientific">Pullulanibacillus pueri</name>
    <dbReference type="NCBI Taxonomy" id="1437324"/>
    <lineage>
        <taxon>Bacteria</taxon>
        <taxon>Bacillati</taxon>
        <taxon>Bacillota</taxon>
        <taxon>Bacilli</taxon>
        <taxon>Bacillales</taxon>
        <taxon>Sporolactobacillaceae</taxon>
        <taxon>Pullulanibacillus</taxon>
    </lineage>
</organism>
<feature type="domain" description="Arginyl tRNA synthetase N-terminal" evidence="11">
    <location>
        <begin position="6"/>
        <end position="85"/>
    </location>
</feature>
<dbReference type="SUPFAM" id="SSF47323">
    <property type="entry name" value="Anticodon-binding domain of a subclass of class I aminoacyl-tRNA synthetases"/>
    <property type="match status" value="1"/>
</dbReference>
<dbReference type="InterPro" id="IPR001278">
    <property type="entry name" value="Arg-tRNA-ligase"/>
</dbReference>
<evidence type="ECO:0000256" key="5">
    <source>
        <dbReference type="ARBA" id="ARBA00022917"/>
    </source>
</evidence>
<reference evidence="12" key="2">
    <citation type="submission" date="2020-09" db="EMBL/GenBank/DDBJ databases">
        <authorList>
            <person name="Sun Q."/>
            <person name="Zhou Y."/>
        </authorList>
    </citation>
    <scope>NUCLEOTIDE SEQUENCE</scope>
    <source>
        <strain evidence="12">CGMCC 1.12777</strain>
    </source>
</reference>
<keyword evidence="6 8" id="KW-0030">Aminoacyl-tRNA synthetase</keyword>
<protein>
    <recommendedName>
        <fullName evidence="8">Arginine--tRNA ligase</fullName>
        <ecNumber evidence="8">6.1.1.19</ecNumber>
    </recommendedName>
    <alternativeName>
        <fullName evidence="8">Arginyl-tRNA synthetase</fullName>
        <shortName evidence="8">ArgRS</shortName>
    </alternativeName>
</protein>
<dbReference type="InterPro" id="IPR009080">
    <property type="entry name" value="tRNAsynth_Ia_anticodon-bd"/>
</dbReference>
<dbReference type="PANTHER" id="PTHR11956">
    <property type="entry name" value="ARGINYL-TRNA SYNTHETASE"/>
    <property type="match status" value="1"/>
</dbReference>
<comment type="catalytic activity">
    <reaction evidence="7 8">
        <text>tRNA(Arg) + L-arginine + ATP = L-arginyl-tRNA(Arg) + AMP + diphosphate</text>
        <dbReference type="Rhea" id="RHEA:20301"/>
        <dbReference type="Rhea" id="RHEA-COMP:9658"/>
        <dbReference type="Rhea" id="RHEA-COMP:9673"/>
        <dbReference type="ChEBI" id="CHEBI:30616"/>
        <dbReference type="ChEBI" id="CHEBI:32682"/>
        <dbReference type="ChEBI" id="CHEBI:33019"/>
        <dbReference type="ChEBI" id="CHEBI:78442"/>
        <dbReference type="ChEBI" id="CHEBI:78513"/>
        <dbReference type="ChEBI" id="CHEBI:456215"/>
        <dbReference type="EC" id="6.1.1.19"/>
    </reaction>
</comment>
<evidence type="ECO:0000256" key="1">
    <source>
        <dbReference type="ARBA" id="ARBA00005594"/>
    </source>
</evidence>
<dbReference type="SUPFAM" id="SSF52374">
    <property type="entry name" value="Nucleotidylyl transferase"/>
    <property type="match status" value="1"/>
</dbReference>
<keyword evidence="2 8" id="KW-0436">Ligase</keyword>
<evidence type="ECO:0000256" key="2">
    <source>
        <dbReference type="ARBA" id="ARBA00022598"/>
    </source>
</evidence>
<evidence type="ECO:0000313" key="13">
    <source>
        <dbReference type="Proteomes" id="UP000656813"/>
    </source>
</evidence>
<dbReference type="SUPFAM" id="SSF55190">
    <property type="entry name" value="Arginyl-tRNA synthetase (ArgRS), N-terminal 'additional' domain"/>
    <property type="match status" value="1"/>
</dbReference>
<comment type="similarity">
    <text evidence="1 8 9">Belongs to the class-I aminoacyl-tRNA synthetase family.</text>
</comment>
<comment type="subunit">
    <text evidence="8">Monomer.</text>
</comment>
<dbReference type="GO" id="GO:0004814">
    <property type="term" value="F:arginine-tRNA ligase activity"/>
    <property type="evidence" value="ECO:0007669"/>
    <property type="project" value="UniProtKB-UniRule"/>
</dbReference>
<proteinExistence type="inferred from homology"/>
<evidence type="ECO:0000259" key="11">
    <source>
        <dbReference type="SMART" id="SM01016"/>
    </source>
</evidence>
<dbReference type="Pfam" id="PF03485">
    <property type="entry name" value="Arg_tRNA_synt_N"/>
    <property type="match status" value="1"/>
</dbReference>
<dbReference type="EMBL" id="BMFV01000011">
    <property type="protein sequence ID" value="GGH80742.1"/>
    <property type="molecule type" value="Genomic_DNA"/>
</dbReference>
<dbReference type="HAMAP" id="MF_00123">
    <property type="entry name" value="Arg_tRNA_synth"/>
    <property type="match status" value="1"/>
</dbReference>
<dbReference type="CDD" id="cd00671">
    <property type="entry name" value="ArgRS_core"/>
    <property type="match status" value="1"/>
</dbReference>
<dbReference type="AlphaFoldDB" id="A0A8J3EMI0"/>
<keyword evidence="3 8" id="KW-0547">Nucleotide-binding</keyword>
<keyword evidence="13" id="KW-1185">Reference proteome</keyword>
<dbReference type="InterPro" id="IPR014729">
    <property type="entry name" value="Rossmann-like_a/b/a_fold"/>
</dbReference>
<comment type="subcellular location">
    <subcellularLocation>
        <location evidence="8">Cytoplasm</location>
    </subcellularLocation>
</comment>
<dbReference type="Gene3D" id="3.30.1360.70">
    <property type="entry name" value="Arginyl tRNA synthetase N-terminal domain"/>
    <property type="match status" value="1"/>
</dbReference>
<dbReference type="InterPro" id="IPR036695">
    <property type="entry name" value="Arg-tRNA-synth_N_sf"/>
</dbReference>
<dbReference type="NCBIfam" id="TIGR00456">
    <property type="entry name" value="argS"/>
    <property type="match status" value="1"/>
</dbReference>
<reference evidence="12" key="1">
    <citation type="journal article" date="2014" name="Int. J. Syst. Evol. Microbiol.">
        <title>Complete genome sequence of Corynebacterium casei LMG S-19264T (=DSM 44701T), isolated from a smear-ripened cheese.</title>
        <authorList>
            <consortium name="US DOE Joint Genome Institute (JGI-PGF)"/>
            <person name="Walter F."/>
            <person name="Albersmeier A."/>
            <person name="Kalinowski J."/>
            <person name="Ruckert C."/>
        </authorList>
    </citation>
    <scope>NUCLEOTIDE SEQUENCE</scope>
    <source>
        <strain evidence="12">CGMCC 1.12777</strain>
    </source>
</reference>
<dbReference type="GO" id="GO:0005524">
    <property type="term" value="F:ATP binding"/>
    <property type="evidence" value="ECO:0007669"/>
    <property type="project" value="UniProtKB-UniRule"/>
</dbReference>
<dbReference type="RefSeq" id="WP_188497036.1">
    <property type="nucleotide sequence ID" value="NZ_BMFV01000011.1"/>
</dbReference>
<evidence type="ECO:0000256" key="6">
    <source>
        <dbReference type="ARBA" id="ARBA00023146"/>
    </source>
</evidence>
<dbReference type="PANTHER" id="PTHR11956:SF5">
    <property type="entry name" value="ARGININE--TRNA LIGASE, CYTOPLASMIC"/>
    <property type="match status" value="1"/>
</dbReference>
<evidence type="ECO:0000256" key="4">
    <source>
        <dbReference type="ARBA" id="ARBA00022840"/>
    </source>
</evidence>
<accession>A0A8J3EMI0</accession>
<dbReference type="GO" id="GO:0005737">
    <property type="term" value="C:cytoplasm"/>
    <property type="evidence" value="ECO:0007669"/>
    <property type="project" value="UniProtKB-SubCell"/>
</dbReference>
<evidence type="ECO:0000256" key="8">
    <source>
        <dbReference type="HAMAP-Rule" id="MF_00123"/>
    </source>
</evidence>
<dbReference type="EC" id="6.1.1.19" evidence="8"/>
<evidence type="ECO:0000313" key="12">
    <source>
        <dbReference type="EMBL" id="GGH80742.1"/>
    </source>
</evidence>